<protein>
    <submittedName>
        <fullName evidence="5">Rab-like GTPase activating protein</fullName>
    </submittedName>
</protein>
<organism evidence="5 6">
    <name type="scientific">Trypanosoma conorhini</name>
    <dbReference type="NCBI Taxonomy" id="83891"/>
    <lineage>
        <taxon>Eukaryota</taxon>
        <taxon>Discoba</taxon>
        <taxon>Euglenozoa</taxon>
        <taxon>Kinetoplastea</taxon>
        <taxon>Metakinetoplastina</taxon>
        <taxon>Trypanosomatida</taxon>
        <taxon>Trypanosomatidae</taxon>
        <taxon>Trypanosoma</taxon>
    </lineage>
</organism>
<evidence type="ECO:0000256" key="1">
    <source>
        <dbReference type="ARBA" id="ARBA00022468"/>
    </source>
</evidence>
<dbReference type="Gene3D" id="1.10.10.750">
    <property type="entry name" value="Ypt/Rab-GAP domain of gyp1p, domain 1"/>
    <property type="match status" value="1"/>
</dbReference>
<dbReference type="PANTHER" id="PTHR47219:SF9">
    <property type="entry name" value="GTPASE ACTIVATING PROTEIN AND CENTROSOME-ASSOCIATED, ISOFORM B"/>
    <property type="match status" value="1"/>
</dbReference>
<keyword evidence="2" id="KW-0175">Coiled coil</keyword>
<comment type="caution">
    <text evidence="5">The sequence shown here is derived from an EMBL/GenBank/DDBJ whole genome shotgun (WGS) entry which is preliminary data.</text>
</comment>
<evidence type="ECO:0000313" key="6">
    <source>
        <dbReference type="Proteomes" id="UP000284403"/>
    </source>
</evidence>
<feature type="domain" description="Rab-GAP TBC" evidence="4">
    <location>
        <begin position="155"/>
        <end position="349"/>
    </location>
</feature>
<keyword evidence="6" id="KW-1185">Reference proteome</keyword>
<dbReference type="PROSITE" id="PS50086">
    <property type="entry name" value="TBC_RABGAP"/>
    <property type="match status" value="1"/>
</dbReference>
<gene>
    <name evidence="5" type="ORF">Tco025E_02678</name>
</gene>
<name>A0A3R7N1P5_9TRYP</name>
<feature type="region of interest" description="Disordered" evidence="3">
    <location>
        <begin position="1"/>
        <end position="91"/>
    </location>
</feature>
<dbReference type="FunFam" id="1.10.10.750:FF:000003">
    <property type="entry name" value="GTPase activating protein (Evi5)"/>
    <property type="match status" value="1"/>
</dbReference>
<sequence length="420" mass="48022">MHEESSVFGPEARAGGDDVDLGATHHSAYIEGIQTSLGEAKQELPSQRSGAVPQPARLSTSNAGVLSGVEAAGGDVPSSVGRQDTDAEDDEEKEFVDEFGFIIDKEQKNRELLYVKSINGKKVVRREVKWANMASNWDKVNSKRHALLKERCRKGIPARFRGVAWQLLLGSHKQMSDPANRGTYASLCNKELEDEELTQVIGRDLARTFPTHILFREEGGVGQTFLRNVLHAYACVDPEVGYVQGMGFVVAALSTQLGEEETFWALHALMHDNRYKLREMYRPGFPMLQQFFYQLKRLMARLLPKLYRHFEAVGVEPSFYASQWFMTLFVYHFQFRALLRVWDIFMSEGWKIIFRVAIALMKWEVERLVKMPFDEAIPALKKLHEGKDPDEILRRAHDVKFKTAELQAYGDAYWRTQNVK</sequence>
<dbReference type="InterPro" id="IPR000195">
    <property type="entry name" value="Rab-GAP-TBC_dom"/>
</dbReference>
<dbReference type="GO" id="GO:0031267">
    <property type="term" value="F:small GTPase binding"/>
    <property type="evidence" value="ECO:0007669"/>
    <property type="project" value="TreeGrafter"/>
</dbReference>
<evidence type="ECO:0000256" key="3">
    <source>
        <dbReference type="SAM" id="MobiDB-lite"/>
    </source>
</evidence>
<dbReference type="RefSeq" id="XP_029230322.1">
    <property type="nucleotide sequence ID" value="XM_029369602.1"/>
</dbReference>
<dbReference type="OrthoDB" id="294251at2759"/>
<accession>A0A3R7N1P5</accession>
<dbReference type="SUPFAM" id="SSF47923">
    <property type="entry name" value="Ypt/Rab-GAP domain of gyp1p"/>
    <property type="match status" value="2"/>
</dbReference>
<dbReference type="GeneID" id="40316289"/>
<dbReference type="InterPro" id="IPR050302">
    <property type="entry name" value="Rab_GAP_TBC_domain"/>
</dbReference>
<evidence type="ECO:0000313" key="5">
    <source>
        <dbReference type="EMBL" id="RNF23974.1"/>
    </source>
</evidence>
<dbReference type="Proteomes" id="UP000284403">
    <property type="component" value="Unassembled WGS sequence"/>
</dbReference>
<dbReference type="Gene3D" id="1.10.8.270">
    <property type="entry name" value="putative rabgap domain of human tbc1 domain family member 14 like domains"/>
    <property type="match status" value="1"/>
</dbReference>
<dbReference type="EMBL" id="MKKU01000108">
    <property type="protein sequence ID" value="RNF23974.1"/>
    <property type="molecule type" value="Genomic_DNA"/>
</dbReference>
<dbReference type="GO" id="GO:0005096">
    <property type="term" value="F:GTPase activator activity"/>
    <property type="evidence" value="ECO:0007669"/>
    <property type="project" value="UniProtKB-KW"/>
</dbReference>
<keyword evidence="1" id="KW-0343">GTPase activation</keyword>
<dbReference type="PANTHER" id="PTHR47219">
    <property type="entry name" value="RAB GTPASE-ACTIVATING PROTEIN 1-LIKE"/>
    <property type="match status" value="1"/>
</dbReference>
<dbReference type="FunFam" id="1.10.8.270:FF:000016">
    <property type="entry name" value="TBC1 domain family member 2A"/>
    <property type="match status" value="1"/>
</dbReference>
<dbReference type="InterPro" id="IPR035969">
    <property type="entry name" value="Rab-GAP_TBC_sf"/>
</dbReference>
<dbReference type="FunFam" id="1.10.472.80:FF:000027">
    <property type="entry name" value="GTPase activating protein (Evi5)"/>
    <property type="match status" value="1"/>
</dbReference>
<dbReference type="Gene3D" id="1.10.472.80">
    <property type="entry name" value="Ypt/Rab-GAP domain of gyp1p, domain 3"/>
    <property type="match status" value="1"/>
</dbReference>
<dbReference type="SMART" id="SM00164">
    <property type="entry name" value="TBC"/>
    <property type="match status" value="1"/>
</dbReference>
<proteinExistence type="predicted"/>
<dbReference type="AlphaFoldDB" id="A0A3R7N1P5"/>
<reference evidence="5 6" key="1">
    <citation type="journal article" date="2018" name="BMC Genomics">
        <title>Genomic comparison of Trypanosoma conorhini and Trypanosoma rangeli to Trypanosoma cruzi strains of high and low virulence.</title>
        <authorList>
            <person name="Bradwell K.R."/>
            <person name="Koparde V.N."/>
            <person name="Matveyev A.V."/>
            <person name="Serrano M.G."/>
            <person name="Alves J.M."/>
            <person name="Parikh H."/>
            <person name="Huang B."/>
            <person name="Lee V."/>
            <person name="Espinosa-Alvarez O."/>
            <person name="Ortiz P.A."/>
            <person name="Costa-Martins A.G."/>
            <person name="Teixeira M.M."/>
            <person name="Buck G.A."/>
        </authorList>
    </citation>
    <scope>NUCLEOTIDE SEQUENCE [LARGE SCALE GENOMIC DNA]</scope>
    <source>
        <strain evidence="5 6">025E</strain>
    </source>
</reference>
<evidence type="ECO:0000256" key="2">
    <source>
        <dbReference type="ARBA" id="ARBA00023054"/>
    </source>
</evidence>
<dbReference type="Pfam" id="PF00566">
    <property type="entry name" value="RabGAP-TBC"/>
    <property type="match status" value="1"/>
</dbReference>
<evidence type="ECO:0000259" key="4">
    <source>
        <dbReference type="PROSITE" id="PS50086"/>
    </source>
</evidence>